<proteinExistence type="predicted"/>
<dbReference type="Proteomes" id="UP001060085">
    <property type="component" value="Linkage Group LG04"/>
</dbReference>
<reference evidence="2" key="1">
    <citation type="journal article" date="2023" name="Nat. Plants">
        <title>Single-cell RNA sequencing provides a high-resolution roadmap for understanding the multicellular compartmentation of specialized metabolism.</title>
        <authorList>
            <person name="Sun S."/>
            <person name="Shen X."/>
            <person name="Li Y."/>
            <person name="Li Y."/>
            <person name="Wang S."/>
            <person name="Li R."/>
            <person name="Zhang H."/>
            <person name="Shen G."/>
            <person name="Guo B."/>
            <person name="Wei J."/>
            <person name="Xu J."/>
            <person name="St-Pierre B."/>
            <person name="Chen S."/>
            <person name="Sun C."/>
        </authorList>
    </citation>
    <scope>NUCLEOTIDE SEQUENCE [LARGE SCALE GENOMIC DNA]</scope>
</reference>
<protein>
    <submittedName>
        <fullName evidence="1">Uncharacterized protein</fullName>
    </submittedName>
</protein>
<dbReference type="EMBL" id="CM044704">
    <property type="protein sequence ID" value="KAI5666193.1"/>
    <property type="molecule type" value="Genomic_DNA"/>
</dbReference>
<organism evidence="1 2">
    <name type="scientific">Catharanthus roseus</name>
    <name type="common">Madagascar periwinkle</name>
    <name type="synonym">Vinca rosea</name>
    <dbReference type="NCBI Taxonomy" id="4058"/>
    <lineage>
        <taxon>Eukaryota</taxon>
        <taxon>Viridiplantae</taxon>
        <taxon>Streptophyta</taxon>
        <taxon>Embryophyta</taxon>
        <taxon>Tracheophyta</taxon>
        <taxon>Spermatophyta</taxon>
        <taxon>Magnoliopsida</taxon>
        <taxon>eudicotyledons</taxon>
        <taxon>Gunneridae</taxon>
        <taxon>Pentapetalae</taxon>
        <taxon>asterids</taxon>
        <taxon>lamiids</taxon>
        <taxon>Gentianales</taxon>
        <taxon>Apocynaceae</taxon>
        <taxon>Rauvolfioideae</taxon>
        <taxon>Vinceae</taxon>
        <taxon>Catharanthinae</taxon>
        <taxon>Catharanthus</taxon>
    </lineage>
</organism>
<name>A0ACC0AYV6_CATRO</name>
<comment type="caution">
    <text evidence="1">The sequence shown here is derived from an EMBL/GenBank/DDBJ whole genome shotgun (WGS) entry which is preliminary data.</text>
</comment>
<evidence type="ECO:0000313" key="2">
    <source>
        <dbReference type="Proteomes" id="UP001060085"/>
    </source>
</evidence>
<evidence type="ECO:0000313" key="1">
    <source>
        <dbReference type="EMBL" id="KAI5666193.1"/>
    </source>
</evidence>
<gene>
    <name evidence="1" type="ORF">M9H77_16046</name>
</gene>
<sequence length="157" mass="17245">MAIPNAKSPLVLSLDMASMLCPPVCVIIPSKLDPVQVQTSHESVRRQLATRSKRVGLNIRNRLRMIISSSVSELVNALRIHASKVPTISSSTYGEQYCITEIGSAQNAYTEDQYNTSRGPHSRSNQIGARAISIKHQGQWASDARALTLLPFTLFIV</sequence>
<accession>A0ACC0AYV6</accession>
<keyword evidence="2" id="KW-1185">Reference proteome</keyword>